<comment type="similarity">
    <text evidence="4">Belongs to the metallo-dependent hydrolases superfamily. Allantoinase family.</text>
</comment>
<dbReference type="HOGENOM" id="CLU_015572_4_0_1"/>
<reference evidence="12" key="2">
    <citation type="submission" date="2012-08" db="EMBL/GenBank/DDBJ databases">
        <title>Genome sequence of Kazachstania naganishii.</title>
        <authorList>
            <person name="Gordon J.L."/>
            <person name="Armisen D."/>
            <person name="Proux-Wera E."/>
            <person name="OhEigeartaigh S.S."/>
            <person name="Byrne K.P."/>
            <person name="Wolfe K.H."/>
        </authorList>
    </citation>
    <scope>NUCLEOTIDE SEQUENCE [LARGE SCALE GENOMIC DNA]</scope>
    <source>
        <strain evidence="12">ATCC MYA-139 / BCRC 22969 / CBS 8797 / CCRC 22969 / KCTC 17520 / NBRC 10181 / NCYC 3082</strain>
    </source>
</reference>
<dbReference type="GO" id="GO:0008270">
    <property type="term" value="F:zinc ion binding"/>
    <property type="evidence" value="ECO:0007669"/>
    <property type="project" value="InterPro"/>
</dbReference>
<dbReference type="InterPro" id="IPR002195">
    <property type="entry name" value="Dihydroorotase_CS"/>
</dbReference>
<keyword evidence="7" id="KW-0479">Metal-binding</keyword>
<dbReference type="UniPathway" id="UPA00395">
    <property type="reaction ID" value="UER00653"/>
</dbReference>
<dbReference type="Proteomes" id="UP000006310">
    <property type="component" value="Chromosome 4"/>
</dbReference>
<evidence type="ECO:0000256" key="1">
    <source>
        <dbReference type="ARBA" id="ARBA00001756"/>
    </source>
</evidence>
<accession>J7S720</accession>
<dbReference type="GO" id="GO:0050897">
    <property type="term" value="F:cobalt ion binding"/>
    <property type="evidence" value="ECO:0007669"/>
    <property type="project" value="InterPro"/>
</dbReference>
<keyword evidence="12" id="KW-1185">Reference proteome</keyword>
<evidence type="ECO:0000313" key="12">
    <source>
        <dbReference type="Proteomes" id="UP000006310"/>
    </source>
</evidence>
<dbReference type="NCBIfam" id="TIGR03178">
    <property type="entry name" value="allantoinase"/>
    <property type="match status" value="1"/>
</dbReference>
<dbReference type="InterPro" id="IPR017593">
    <property type="entry name" value="Allantoinase"/>
</dbReference>
<dbReference type="InterPro" id="IPR018228">
    <property type="entry name" value="DNase_TatD-rel_CS"/>
</dbReference>
<comment type="catalytic activity">
    <reaction evidence="1">
        <text>(S)-allantoin + H2O = allantoate + H(+)</text>
        <dbReference type="Rhea" id="RHEA:17029"/>
        <dbReference type="ChEBI" id="CHEBI:15377"/>
        <dbReference type="ChEBI" id="CHEBI:15378"/>
        <dbReference type="ChEBI" id="CHEBI:15678"/>
        <dbReference type="ChEBI" id="CHEBI:17536"/>
        <dbReference type="EC" id="3.5.2.5"/>
    </reaction>
</comment>
<dbReference type="OrthoDB" id="10258955at2759"/>
<name>J7S720_HUIN7</name>
<gene>
    <name evidence="11" type="primary">KNAG0D03080</name>
    <name evidence="11" type="ordered locus">KNAG_0D03080</name>
</gene>
<keyword evidence="9" id="KW-0862">Zinc</keyword>
<evidence type="ECO:0000256" key="4">
    <source>
        <dbReference type="ARBA" id="ARBA00010368"/>
    </source>
</evidence>
<dbReference type="InterPro" id="IPR011059">
    <property type="entry name" value="Metal-dep_hydrolase_composite"/>
</dbReference>
<dbReference type="Pfam" id="PF01979">
    <property type="entry name" value="Amidohydro_1"/>
    <property type="match status" value="1"/>
</dbReference>
<dbReference type="PANTHER" id="PTHR43668">
    <property type="entry name" value="ALLANTOINASE"/>
    <property type="match status" value="1"/>
</dbReference>
<evidence type="ECO:0000259" key="10">
    <source>
        <dbReference type="Pfam" id="PF01979"/>
    </source>
</evidence>
<evidence type="ECO:0000256" key="9">
    <source>
        <dbReference type="ARBA" id="ARBA00022833"/>
    </source>
</evidence>
<dbReference type="OMA" id="SRLHVCH"/>
<comment type="subunit">
    <text evidence="5">Homotetramer.</text>
</comment>
<dbReference type="RefSeq" id="XP_022464302.1">
    <property type="nucleotide sequence ID" value="XM_022607736.1"/>
</dbReference>
<sequence>MPCKAIASNNVVIERQLESATIIFSTESSKIVEIIRGHVVGDINDPVLAQFDVIDYEIVSPKTILPGLVDSHVHLNEPGRTEWEGFATGTQAAICGGVTTVVDMPLNAIPPTTTVHNFMLKLRAARDQLWCDVAFWGGLVPSNLNDLIPLVKCGVRGFKGFLAPSGVEEFPMIEENYISKAMKILRDENTMMLFHAELDDGKKRTKHSDHCDYDTFLKSRPDSFETNAIALVVKCVEENITSKQSPLKTHIVHLATKDALPIIKCAQSKGLSLTAETCFHYLTLSAEQIPRKGTQFKCCPPIRSDSNRMALIEALKDGIISSVVSDHSPCTPNLKNMERGDFLSAWGGIASVGFNLPIMFTLGLDQGITLPEIVKWCCENTARQVGLHDRKGFIRVGYDADFAIFDQEAEQEVKNDKLRFKNKITPYSGSKLKGVVTKVILRGSTVFTLTSGYSKIPTGRTLLERRCV</sequence>
<dbReference type="Gene3D" id="3.20.20.140">
    <property type="entry name" value="Metal-dependent hydrolases"/>
    <property type="match status" value="1"/>
</dbReference>
<dbReference type="AlphaFoldDB" id="J7S720"/>
<dbReference type="PROSITE" id="PS00482">
    <property type="entry name" value="DIHYDROOROTASE_1"/>
    <property type="match status" value="1"/>
</dbReference>
<comment type="cofactor">
    <cofactor evidence="2">
        <name>Zn(2+)</name>
        <dbReference type="ChEBI" id="CHEBI:29105"/>
    </cofactor>
</comment>
<proteinExistence type="inferred from homology"/>
<protein>
    <recommendedName>
        <fullName evidence="6">allantoinase</fullName>
        <ecNumber evidence="6">3.5.2.5</ecNumber>
    </recommendedName>
</protein>
<comment type="pathway">
    <text evidence="3">Nitrogen metabolism; (S)-allantoin degradation; allantoate from (S)-allantoin: step 1/1.</text>
</comment>
<feature type="domain" description="Amidohydrolase-related" evidence="10">
    <location>
        <begin position="63"/>
        <end position="446"/>
    </location>
</feature>
<keyword evidence="8" id="KW-0378">Hydrolase</keyword>
<dbReference type="GO" id="GO:0009442">
    <property type="term" value="P:allantoin assimilation pathway"/>
    <property type="evidence" value="ECO:0007669"/>
    <property type="project" value="EnsemblFungi"/>
</dbReference>
<dbReference type="InterPro" id="IPR032466">
    <property type="entry name" value="Metal_Hydrolase"/>
</dbReference>
<organism evidence="11 12">
    <name type="scientific">Huiozyma naganishii (strain ATCC MYA-139 / BCRC 22969 / CBS 8797 / KCTC 17520 / NBRC 10181 / NCYC 3082 / Yp74L-3)</name>
    <name type="common">Yeast</name>
    <name type="synonym">Kazachstania naganishii</name>
    <dbReference type="NCBI Taxonomy" id="1071383"/>
    <lineage>
        <taxon>Eukaryota</taxon>
        <taxon>Fungi</taxon>
        <taxon>Dikarya</taxon>
        <taxon>Ascomycota</taxon>
        <taxon>Saccharomycotina</taxon>
        <taxon>Saccharomycetes</taxon>
        <taxon>Saccharomycetales</taxon>
        <taxon>Saccharomycetaceae</taxon>
        <taxon>Huiozyma</taxon>
    </lineage>
</organism>
<dbReference type="SUPFAM" id="SSF51556">
    <property type="entry name" value="Metallo-dependent hydrolases"/>
    <property type="match status" value="1"/>
</dbReference>
<dbReference type="FunFam" id="3.20.20.140:FF:000032">
    <property type="entry name" value="Allantoinase Dal1"/>
    <property type="match status" value="1"/>
</dbReference>
<dbReference type="PROSITE" id="PS01137">
    <property type="entry name" value="TATD_1"/>
    <property type="match status" value="1"/>
</dbReference>
<dbReference type="GeneID" id="34525745"/>
<dbReference type="KEGG" id="kng:KNAG_0D03080"/>
<evidence type="ECO:0000256" key="8">
    <source>
        <dbReference type="ARBA" id="ARBA00022801"/>
    </source>
</evidence>
<dbReference type="SUPFAM" id="SSF51338">
    <property type="entry name" value="Composite domain of metallo-dependent hydrolases"/>
    <property type="match status" value="1"/>
</dbReference>
<evidence type="ECO:0000256" key="5">
    <source>
        <dbReference type="ARBA" id="ARBA00011881"/>
    </source>
</evidence>
<evidence type="ECO:0000256" key="6">
    <source>
        <dbReference type="ARBA" id="ARBA00012863"/>
    </source>
</evidence>
<dbReference type="PANTHER" id="PTHR43668:SF2">
    <property type="entry name" value="ALLANTOINASE"/>
    <property type="match status" value="1"/>
</dbReference>
<evidence type="ECO:0000256" key="7">
    <source>
        <dbReference type="ARBA" id="ARBA00022723"/>
    </source>
</evidence>
<dbReference type="InterPro" id="IPR050138">
    <property type="entry name" value="DHOase/Allantoinase_Hydrolase"/>
</dbReference>
<evidence type="ECO:0000256" key="2">
    <source>
        <dbReference type="ARBA" id="ARBA00001947"/>
    </source>
</evidence>
<dbReference type="EC" id="3.5.2.5" evidence="6"/>
<dbReference type="EMBL" id="HE978317">
    <property type="protein sequence ID" value="CCK70056.1"/>
    <property type="molecule type" value="Genomic_DNA"/>
</dbReference>
<evidence type="ECO:0000256" key="3">
    <source>
        <dbReference type="ARBA" id="ARBA00004968"/>
    </source>
</evidence>
<evidence type="ECO:0000313" key="11">
    <source>
        <dbReference type="EMBL" id="CCK70056.1"/>
    </source>
</evidence>
<dbReference type="GO" id="GO:0005737">
    <property type="term" value="C:cytoplasm"/>
    <property type="evidence" value="ECO:0007669"/>
    <property type="project" value="TreeGrafter"/>
</dbReference>
<dbReference type="eggNOG" id="KOG2584">
    <property type="taxonomic scope" value="Eukaryota"/>
</dbReference>
<dbReference type="STRING" id="1071383.J7S720"/>
<dbReference type="InterPro" id="IPR006680">
    <property type="entry name" value="Amidohydro-rel"/>
</dbReference>
<dbReference type="GO" id="GO:0006145">
    <property type="term" value="P:purine nucleobase catabolic process"/>
    <property type="evidence" value="ECO:0007669"/>
    <property type="project" value="TreeGrafter"/>
</dbReference>
<dbReference type="GO" id="GO:0004038">
    <property type="term" value="F:allantoinase activity"/>
    <property type="evidence" value="ECO:0007669"/>
    <property type="project" value="UniProtKB-EC"/>
</dbReference>
<reference evidence="11 12" key="1">
    <citation type="journal article" date="2011" name="Proc. Natl. Acad. Sci. U.S.A.">
        <title>Evolutionary erosion of yeast sex chromosomes by mating-type switching accidents.</title>
        <authorList>
            <person name="Gordon J.L."/>
            <person name="Armisen D."/>
            <person name="Proux-Wera E."/>
            <person name="Oheigeartaigh S.S."/>
            <person name="Byrne K.P."/>
            <person name="Wolfe K.H."/>
        </authorList>
    </citation>
    <scope>NUCLEOTIDE SEQUENCE [LARGE SCALE GENOMIC DNA]</scope>
    <source>
        <strain evidence="12">ATCC MYA-139 / BCRC 22969 / CBS 8797 / CCRC 22969 / KCTC 17520 / NBRC 10181 / NCYC 3082</strain>
    </source>
</reference>